<evidence type="ECO:0000256" key="5">
    <source>
        <dbReference type="ARBA" id="ARBA00022692"/>
    </source>
</evidence>
<dbReference type="InterPro" id="IPR039426">
    <property type="entry name" value="TonB-dep_rcpt-like"/>
</dbReference>
<dbReference type="Pfam" id="PF00593">
    <property type="entry name" value="TonB_dep_Rec_b-barrel"/>
    <property type="match status" value="1"/>
</dbReference>
<protein>
    <submittedName>
        <fullName evidence="15">TonB-dependent receptor</fullName>
    </submittedName>
</protein>
<keyword evidence="7 10" id="KW-0472">Membrane</keyword>
<evidence type="ECO:0000313" key="16">
    <source>
        <dbReference type="Proteomes" id="UP001165384"/>
    </source>
</evidence>
<evidence type="ECO:0000259" key="13">
    <source>
        <dbReference type="Pfam" id="PF00593"/>
    </source>
</evidence>
<evidence type="ECO:0000256" key="10">
    <source>
        <dbReference type="PROSITE-ProRule" id="PRU01360"/>
    </source>
</evidence>
<dbReference type="Pfam" id="PF07715">
    <property type="entry name" value="Plug"/>
    <property type="match status" value="1"/>
</dbReference>
<feature type="chain" id="PRO_5045131748" evidence="12">
    <location>
        <begin position="27"/>
        <end position="736"/>
    </location>
</feature>
<dbReference type="PANTHER" id="PTHR30069">
    <property type="entry name" value="TONB-DEPENDENT OUTER MEMBRANE RECEPTOR"/>
    <property type="match status" value="1"/>
</dbReference>
<evidence type="ECO:0000256" key="6">
    <source>
        <dbReference type="ARBA" id="ARBA00023077"/>
    </source>
</evidence>
<dbReference type="PROSITE" id="PS52016">
    <property type="entry name" value="TONB_DEPENDENT_REC_3"/>
    <property type="match status" value="1"/>
</dbReference>
<feature type="domain" description="TonB-dependent receptor plug" evidence="14">
    <location>
        <begin position="46"/>
        <end position="147"/>
    </location>
</feature>
<reference evidence="15" key="1">
    <citation type="submission" date="2022-01" db="EMBL/GenBank/DDBJ databases">
        <authorList>
            <person name="Jo J.-H."/>
            <person name="Im W.-T."/>
        </authorList>
    </citation>
    <scope>NUCLEOTIDE SEQUENCE</scope>
    <source>
        <strain evidence="15">XY25</strain>
    </source>
</reference>
<feature type="signal peptide" evidence="12">
    <location>
        <begin position="1"/>
        <end position="26"/>
    </location>
</feature>
<evidence type="ECO:0000256" key="1">
    <source>
        <dbReference type="ARBA" id="ARBA00004571"/>
    </source>
</evidence>
<dbReference type="InterPro" id="IPR037066">
    <property type="entry name" value="Plug_dom_sf"/>
</dbReference>
<evidence type="ECO:0000259" key="14">
    <source>
        <dbReference type="Pfam" id="PF07715"/>
    </source>
</evidence>
<dbReference type="Proteomes" id="UP001165384">
    <property type="component" value="Unassembled WGS sequence"/>
</dbReference>
<evidence type="ECO:0000256" key="12">
    <source>
        <dbReference type="SAM" id="SignalP"/>
    </source>
</evidence>
<evidence type="ECO:0000256" key="11">
    <source>
        <dbReference type="RuleBase" id="RU003357"/>
    </source>
</evidence>
<keyword evidence="9 10" id="KW-0998">Cell outer membrane</keyword>
<dbReference type="Gene3D" id="2.170.130.10">
    <property type="entry name" value="TonB-dependent receptor, plug domain"/>
    <property type="match status" value="1"/>
</dbReference>
<name>A0ABS9JXL9_9RHOO</name>
<comment type="caution">
    <text evidence="15">The sequence shown here is derived from an EMBL/GenBank/DDBJ whole genome shotgun (WGS) entry which is preliminary data.</text>
</comment>
<evidence type="ECO:0000256" key="8">
    <source>
        <dbReference type="ARBA" id="ARBA00023170"/>
    </source>
</evidence>
<evidence type="ECO:0000256" key="7">
    <source>
        <dbReference type="ARBA" id="ARBA00023136"/>
    </source>
</evidence>
<feature type="domain" description="TonB-dependent receptor-like beta-barrel" evidence="13">
    <location>
        <begin position="234"/>
        <end position="690"/>
    </location>
</feature>
<comment type="subcellular location">
    <subcellularLocation>
        <location evidence="1 10">Cell outer membrane</location>
        <topology evidence="1 10">Multi-pass membrane protein</topology>
    </subcellularLocation>
</comment>
<sequence>MGYSLRPLAAAVAVACSTMAWQQAYAQTTLNEVVVSAGKIREAATPQQVGSAEIAAQHAITRDTASLLRDVPGVSLYGAGGVSSLPAIHGLADDRLRITVDGMDFISSCPNHMNPPLSYLDPTNVAKIRVVAGIAPVSVGGDSIGGAIIAETLPPQFAAPGQGTLAKGEVGAFARSNNNAVGGNLAATLATENLSISYSGALAKADNYKAGGDFKRTTATGRSGHTLALDEVGSTAYDSRTHTLGFAVRGGNHLVEAKLGYQDVPYQLYPNQRMDMLDNEQKRLNLRYLGQYDWGLLDARAYYEAVDHYMNFGDDKQLVYGTAVNGMPMYSRGRTTGFNLKADIDLGDHDLLRVGGLYQHYTLHDWWPASGTGGMSPLSFENINAGRRDRLGVFAEWEKRVSAQWTSLLGARYERVETDAGNVHGYGNAMGSQLTDTAAFNARSHARADNNVDLTALARYTASQTADLEFGLARKVRSPNLYERYTWSTWSMAAVMNNFVGDGNGYVGNPDLKSEKAYTASFTFDWHAADRSWELKATPYYTYVDDYIDAVRCTAGSACTANNTTTRNQFVVLQYANQDARLYGVDLSGRAPLARTGFGEFGIKGLINYTKGENRDTGDHLYNIMPLNARLSLTHQSGGWANAIEWAGVHGKRDVSGVRNEIATAGYSLIHLRASYTWQNVRVDFGVENLFDRFYYLPTGGTYTGQGTTMSINGIPWGIAVPGMGRAFYAGLNVKF</sequence>
<evidence type="ECO:0000256" key="9">
    <source>
        <dbReference type="ARBA" id="ARBA00023237"/>
    </source>
</evidence>
<keyword evidence="3 10" id="KW-0813">Transport</keyword>
<evidence type="ECO:0000256" key="2">
    <source>
        <dbReference type="ARBA" id="ARBA00009810"/>
    </source>
</evidence>
<keyword evidence="16" id="KW-1185">Reference proteome</keyword>
<keyword evidence="6 11" id="KW-0798">TonB box</keyword>
<evidence type="ECO:0000313" key="15">
    <source>
        <dbReference type="EMBL" id="MCG2575656.1"/>
    </source>
</evidence>
<accession>A0ABS9JXL9</accession>
<evidence type="ECO:0000256" key="3">
    <source>
        <dbReference type="ARBA" id="ARBA00022448"/>
    </source>
</evidence>
<dbReference type="SUPFAM" id="SSF56935">
    <property type="entry name" value="Porins"/>
    <property type="match status" value="1"/>
</dbReference>
<proteinExistence type="inferred from homology"/>
<organism evidence="15 16">
    <name type="scientific">Dechloromonas hankyongensis</name>
    <dbReference type="NCBI Taxonomy" id="2908002"/>
    <lineage>
        <taxon>Bacteria</taxon>
        <taxon>Pseudomonadati</taxon>
        <taxon>Pseudomonadota</taxon>
        <taxon>Betaproteobacteria</taxon>
        <taxon>Rhodocyclales</taxon>
        <taxon>Azonexaceae</taxon>
        <taxon>Dechloromonas</taxon>
    </lineage>
</organism>
<dbReference type="InterPro" id="IPR036942">
    <property type="entry name" value="Beta-barrel_TonB_sf"/>
</dbReference>
<dbReference type="EMBL" id="JAKLTN010000001">
    <property type="protein sequence ID" value="MCG2575656.1"/>
    <property type="molecule type" value="Genomic_DNA"/>
</dbReference>
<dbReference type="RefSeq" id="WP_275706790.1">
    <property type="nucleotide sequence ID" value="NZ_JAKLTN010000001.1"/>
</dbReference>
<gene>
    <name evidence="15" type="ORF">LZ012_01465</name>
</gene>
<keyword evidence="5 10" id="KW-0812">Transmembrane</keyword>
<dbReference type="PANTHER" id="PTHR30069:SF49">
    <property type="entry name" value="OUTER MEMBRANE PROTEIN C"/>
    <property type="match status" value="1"/>
</dbReference>
<keyword evidence="8 15" id="KW-0675">Receptor</keyword>
<dbReference type="InterPro" id="IPR000531">
    <property type="entry name" value="Beta-barrel_TonB"/>
</dbReference>
<evidence type="ECO:0000256" key="4">
    <source>
        <dbReference type="ARBA" id="ARBA00022452"/>
    </source>
</evidence>
<keyword evidence="4 10" id="KW-1134">Transmembrane beta strand</keyword>
<dbReference type="InterPro" id="IPR012910">
    <property type="entry name" value="Plug_dom"/>
</dbReference>
<dbReference type="Gene3D" id="2.40.170.20">
    <property type="entry name" value="TonB-dependent receptor, beta-barrel domain"/>
    <property type="match status" value="1"/>
</dbReference>
<comment type="similarity">
    <text evidence="2 10 11">Belongs to the TonB-dependent receptor family.</text>
</comment>
<keyword evidence="12" id="KW-0732">Signal</keyword>